<dbReference type="EMBL" id="QLOE01000006">
    <property type="protein sequence ID" value="RAO78960.1"/>
    <property type="molecule type" value="Genomic_DNA"/>
</dbReference>
<dbReference type="AlphaFoldDB" id="A0A328PBB7"/>
<reference evidence="1 2" key="1">
    <citation type="submission" date="2018-06" db="EMBL/GenBank/DDBJ databases">
        <title>Draft genome sequence of hyperthermophilic methanogen Methanothermobacter tenebrarum sp. MCM-B 1447.</title>
        <authorList>
            <person name="Pore S.D."/>
            <person name="Dagar S."/>
            <person name="Dhakephalkar P.K."/>
        </authorList>
    </citation>
    <scope>NUCLEOTIDE SEQUENCE [LARGE SCALE GENOMIC DNA]</scope>
    <source>
        <strain evidence="1 2">MCM B 1447</strain>
    </source>
</reference>
<keyword evidence="2" id="KW-1185">Reference proteome</keyword>
<dbReference type="CDD" id="cd17510">
    <property type="entry name" value="T3SC_YbjN-like_2"/>
    <property type="match status" value="1"/>
</dbReference>
<protein>
    <recommendedName>
        <fullName evidence="3">DUF2299 domain-containing protein</fullName>
    </recommendedName>
</protein>
<proteinExistence type="predicted"/>
<evidence type="ECO:0000313" key="1">
    <source>
        <dbReference type="EMBL" id="RAO78960.1"/>
    </source>
</evidence>
<dbReference type="OrthoDB" id="49672at2157"/>
<evidence type="ECO:0000313" key="2">
    <source>
        <dbReference type="Proteomes" id="UP000249782"/>
    </source>
</evidence>
<dbReference type="Gene3D" id="3.30.1460.10">
    <property type="match status" value="1"/>
</dbReference>
<gene>
    <name evidence="1" type="ORF">DPC56_05485</name>
</gene>
<accession>A0A328PBB7</accession>
<name>A0A328PBB7_9EURY</name>
<dbReference type="InterPro" id="IPR018747">
    <property type="entry name" value="DUF2299"/>
</dbReference>
<dbReference type="Pfam" id="PF10061">
    <property type="entry name" value="DUF2299"/>
    <property type="match status" value="1"/>
</dbReference>
<evidence type="ECO:0008006" key="3">
    <source>
        <dbReference type="Google" id="ProtNLM"/>
    </source>
</evidence>
<comment type="caution">
    <text evidence="1">The sequence shown here is derived from an EMBL/GenBank/DDBJ whole genome shotgun (WGS) entry which is preliminary data.</text>
</comment>
<organism evidence="1 2">
    <name type="scientific">Methanothermobacter tenebrarum</name>
    <dbReference type="NCBI Taxonomy" id="680118"/>
    <lineage>
        <taxon>Archaea</taxon>
        <taxon>Methanobacteriati</taxon>
        <taxon>Methanobacteriota</taxon>
        <taxon>Methanomada group</taxon>
        <taxon>Methanobacteria</taxon>
        <taxon>Methanobacteriales</taxon>
        <taxon>Methanobacteriaceae</taxon>
        <taxon>Methanothermobacter</taxon>
    </lineage>
</organism>
<sequence length="157" mass="18620">MLESKIKRWLTEEGLLGQIVDDENANFHFIVNYPEDHVIDVIQPKDKEDLVLVACATSVSPEHLSKIRELSESKREEFLWQVRFSLNKFLVDFQLEHPRNILESYLVTDEIYNDALTKDRLISTIKKVFKAKLHVLWLIQKKFGEKKDEFHEDTMYV</sequence>
<dbReference type="Proteomes" id="UP000249782">
    <property type="component" value="Unassembled WGS sequence"/>
</dbReference>